<evidence type="ECO:0000313" key="3">
    <source>
        <dbReference type="Proteomes" id="UP001153069"/>
    </source>
</evidence>
<sequence>MFAKPKQIQETQAEKDSTESSNNSVSPSQLNADNLDYGRGNLQIHDRDCGVARHPAFYKALRALATTSTLKDMHEVIYEGCSSNAAVAPEENLLKLNGDEAWMHLLESLVSLKVFSASNRSGTIFSREADFSEGISQYLNKFCQRQNLPFVFSHQYACGFKEGSADDCVDSHCCVLFLQRGTTRGCACWHDRSEQSEFAR</sequence>
<reference evidence="2" key="1">
    <citation type="submission" date="2020-06" db="EMBL/GenBank/DDBJ databases">
        <authorList>
            <consortium name="Plant Systems Biology data submission"/>
        </authorList>
    </citation>
    <scope>NUCLEOTIDE SEQUENCE</scope>
    <source>
        <strain evidence="2">D6</strain>
    </source>
</reference>
<name>A0A9N8ESR3_9STRA</name>
<feature type="compositionally biased region" description="Low complexity" evidence="1">
    <location>
        <begin position="19"/>
        <end position="31"/>
    </location>
</feature>
<dbReference type="Proteomes" id="UP001153069">
    <property type="component" value="Unassembled WGS sequence"/>
</dbReference>
<protein>
    <submittedName>
        <fullName evidence="2">Uncharacterized protein</fullName>
    </submittedName>
</protein>
<evidence type="ECO:0000256" key="1">
    <source>
        <dbReference type="SAM" id="MobiDB-lite"/>
    </source>
</evidence>
<proteinExistence type="predicted"/>
<evidence type="ECO:0000313" key="2">
    <source>
        <dbReference type="EMBL" id="CAB9524414.1"/>
    </source>
</evidence>
<dbReference type="AlphaFoldDB" id="A0A9N8ESR3"/>
<comment type="caution">
    <text evidence="2">The sequence shown here is derived from an EMBL/GenBank/DDBJ whole genome shotgun (WGS) entry which is preliminary data.</text>
</comment>
<accession>A0A9N8ESR3</accession>
<feature type="region of interest" description="Disordered" evidence="1">
    <location>
        <begin position="1"/>
        <end position="32"/>
    </location>
</feature>
<dbReference type="EMBL" id="CAICTM010001532">
    <property type="protein sequence ID" value="CAB9524414.1"/>
    <property type="molecule type" value="Genomic_DNA"/>
</dbReference>
<gene>
    <name evidence="2" type="ORF">SEMRO_1534_G280460.1</name>
</gene>
<organism evidence="2 3">
    <name type="scientific">Seminavis robusta</name>
    <dbReference type="NCBI Taxonomy" id="568900"/>
    <lineage>
        <taxon>Eukaryota</taxon>
        <taxon>Sar</taxon>
        <taxon>Stramenopiles</taxon>
        <taxon>Ochrophyta</taxon>
        <taxon>Bacillariophyta</taxon>
        <taxon>Bacillariophyceae</taxon>
        <taxon>Bacillariophycidae</taxon>
        <taxon>Naviculales</taxon>
        <taxon>Naviculaceae</taxon>
        <taxon>Seminavis</taxon>
    </lineage>
</organism>
<keyword evidence="3" id="KW-1185">Reference proteome</keyword>